<feature type="domain" description="Mechanosensitive ion channel MscS C-terminal" evidence="10">
    <location>
        <begin position="456"/>
        <end position="538"/>
    </location>
</feature>
<evidence type="ECO:0000313" key="12">
    <source>
        <dbReference type="Proteomes" id="UP001170624"/>
    </source>
</evidence>
<dbReference type="PANTHER" id="PTHR30221">
    <property type="entry name" value="SMALL-CONDUCTANCE MECHANOSENSITIVE CHANNEL"/>
    <property type="match status" value="1"/>
</dbReference>
<comment type="similarity">
    <text evidence="2 7">Belongs to the MscS (TC 1.A.23) family.</text>
</comment>
<proteinExistence type="inferred from homology"/>
<feature type="transmembrane region" description="Helical" evidence="7">
    <location>
        <begin position="295"/>
        <end position="312"/>
    </location>
</feature>
<dbReference type="InterPro" id="IPR049278">
    <property type="entry name" value="MS_channel_C"/>
</dbReference>
<sequence length="560" mass="63148">MRLLCIFFLLFSAWTWAETEETSAPVTPKQPAEIAQIKTLNKELKTLLNESKTSQGSALNVVSLQLINKNEELREVIAKLVTRSKENEDAVKPYHGFVLDQVNNQVTFIEEAIAFLTKKVTSDEQALESLGDEQKLLTQKKVQEIRSYVQRLLSQQWTNYHWLGDLGVDTSKQKNALINNIEHKLEFLSASLTFNSQQEKTLNKQLKAATDSEKGSLQLLHILSERQLTSDLANMQAFIKLADQMSVDTADYKKQIFEQTGNVTNDLLNVAVLLSIARNNLENLSLWVVENAPQMLFKLFVFVIIIAVFRILKNITSKMVKKGVSSPNLRMSQLMQEFFVSMSGKGVFCIGLLIALSQIGLDLTPILTGFGVAGVIIGFALQDTLSNFASGMMLLIYRPFDVGDFVEAGGVSGKVSHMSLVSTTIKTFDNQILIVPNSKIWGDTIKNVTHERVRRVDMVFGIGYSDDLELAEKVFNDIIDAHPMVLRQPEKTIKLHTLNTSSVDYIVRPWVKTEDYWDVYWDVTREVKRRFDEVGLSIPFPQQDVHLHMADAEAANVAKK</sequence>
<dbReference type="EMBL" id="JAUOPU010000009">
    <property type="protein sequence ID" value="MDO6542962.1"/>
    <property type="molecule type" value="Genomic_DNA"/>
</dbReference>
<evidence type="ECO:0000256" key="1">
    <source>
        <dbReference type="ARBA" id="ARBA00004651"/>
    </source>
</evidence>
<feature type="domain" description="Mechanosensitive ion channel MscS" evidence="9">
    <location>
        <begin position="383"/>
        <end position="450"/>
    </location>
</feature>
<keyword evidence="7" id="KW-0997">Cell inner membrane</keyword>
<dbReference type="Pfam" id="PF21082">
    <property type="entry name" value="MS_channel_3rd"/>
    <property type="match status" value="1"/>
</dbReference>
<evidence type="ECO:0000259" key="10">
    <source>
        <dbReference type="Pfam" id="PF21082"/>
    </source>
</evidence>
<dbReference type="Gene3D" id="2.30.30.60">
    <property type="match status" value="1"/>
</dbReference>
<comment type="caution">
    <text evidence="7">Lacks conserved residue(s) required for the propagation of feature annotation.</text>
</comment>
<gene>
    <name evidence="11" type="ORF">Q4568_10480</name>
</gene>
<comment type="caution">
    <text evidence="11">The sequence shown here is derived from an EMBL/GenBank/DDBJ whole genome shotgun (WGS) entry which is preliminary data.</text>
</comment>
<evidence type="ECO:0000256" key="8">
    <source>
        <dbReference type="SAM" id="SignalP"/>
    </source>
</evidence>
<feature type="transmembrane region" description="Helical" evidence="7">
    <location>
        <begin position="338"/>
        <end position="360"/>
    </location>
</feature>
<dbReference type="SUPFAM" id="SSF82861">
    <property type="entry name" value="Mechanosensitive channel protein MscS (YggB), transmembrane region"/>
    <property type="match status" value="1"/>
</dbReference>
<dbReference type="Gene3D" id="3.30.70.100">
    <property type="match status" value="1"/>
</dbReference>
<feature type="transmembrane region" description="Helical" evidence="7">
    <location>
        <begin position="366"/>
        <end position="385"/>
    </location>
</feature>
<keyword evidence="8" id="KW-0732">Signal</keyword>
<dbReference type="SUPFAM" id="SSF50182">
    <property type="entry name" value="Sm-like ribonucleoproteins"/>
    <property type="match status" value="1"/>
</dbReference>
<comment type="subcellular location">
    <subcellularLocation>
        <location evidence="7">Cell inner membrane</location>
        <topology evidence="7">Multi-pass membrane protein</topology>
    </subcellularLocation>
    <subcellularLocation>
        <location evidence="1">Cell membrane</location>
        <topology evidence="1">Multi-pass membrane protein</topology>
    </subcellularLocation>
</comment>
<reference evidence="11" key="1">
    <citation type="submission" date="2023-07" db="EMBL/GenBank/DDBJ databases">
        <title>Genome content predicts the carbon catabolic preferences of heterotrophic bacteria.</title>
        <authorList>
            <person name="Gralka M."/>
        </authorList>
    </citation>
    <scope>NUCLEOTIDE SEQUENCE</scope>
    <source>
        <strain evidence="11">G2M05</strain>
    </source>
</reference>
<evidence type="ECO:0000256" key="2">
    <source>
        <dbReference type="ARBA" id="ARBA00008017"/>
    </source>
</evidence>
<dbReference type="SUPFAM" id="SSF82689">
    <property type="entry name" value="Mechanosensitive channel protein MscS (YggB), C-terminal domain"/>
    <property type="match status" value="1"/>
</dbReference>
<dbReference type="Gene3D" id="1.10.287.1260">
    <property type="match status" value="1"/>
</dbReference>
<evidence type="ECO:0000256" key="3">
    <source>
        <dbReference type="ARBA" id="ARBA00022475"/>
    </source>
</evidence>
<comment type="subunit">
    <text evidence="7">Homoheptamer.</text>
</comment>
<dbReference type="PANTHER" id="PTHR30221:SF1">
    <property type="entry name" value="SMALL-CONDUCTANCE MECHANOSENSITIVE CHANNEL"/>
    <property type="match status" value="1"/>
</dbReference>
<keyword evidence="7" id="KW-0407">Ion channel</keyword>
<keyword evidence="3" id="KW-1003">Cell membrane</keyword>
<dbReference type="InterPro" id="IPR006685">
    <property type="entry name" value="MscS_channel_2nd"/>
</dbReference>
<comment type="function">
    <text evidence="7">Mechanosensitive channel that participates in the regulation of osmotic pressure changes within the cell, opening in response to stretch forces in the membrane lipid bilayer, without the need for other proteins. Contributes to normal resistance to hypoosmotic shock. Forms an ion channel of 1.0 nanosiemens conductance with a slight preference for anions.</text>
</comment>
<name>A0AAW7Y3M0_9GAMM</name>
<evidence type="ECO:0000256" key="5">
    <source>
        <dbReference type="ARBA" id="ARBA00022989"/>
    </source>
</evidence>
<dbReference type="InterPro" id="IPR011014">
    <property type="entry name" value="MscS_channel_TM-2"/>
</dbReference>
<dbReference type="GO" id="GO:0008381">
    <property type="term" value="F:mechanosensitive monoatomic ion channel activity"/>
    <property type="evidence" value="ECO:0007669"/>
    <property type="project" value="InterPro"/>
</dbReference>
<keyword evidence="7" id="KW-0406">Ion transport</keyword>
<evidence type="ECO:0000256" key="7">
    <source>
        <dbReference type="RuleBase" id="RU369025"/>
    </source>
</evidence>
<dbReference type="InterPro" id="IPR045275">
    <property type="entry name" value="MscS_archaea/bacteria_type"/>
</dbReference>
<keyword evidence="4 7" id="KW-0812">Transmembrane</keyword>
<dbReference type="GO" id="GO:0005886">
    <property type="term" value="C:plasma membrane"/>
    <property type="evidence" value="ECO:0007669"/>
    <property type="project" value="UniProtKB-SubCell"/>
</dbReference>
<evidence type="ECO:0000256" key="6">
    <source>
        <dbReference type="ARBA" id="ARBA00023136"/>
    </source>
</evidence>
<evidence type="ECO:0000313" key="11">
    <source>
        <dbReference type="EMBL" id="MDO6542962.1"/>
    </source>
</evidence>
<dbReference type="Proteomes" id="UP001170624">
    <property type="component" value="Unassembled WGS sequence"/>
</dbReference>
<dbReference type="RefSeq" id="WP_303499467.1">
    <property type="nucleotide sequence ID" value="NZ_JAUOPU010000009.1"/>
</dbReference>
<organism evidence="11 12">
    <name type="scientific">Photobacterium sanguinicancri</name>
    <dbReference type="NCBI Taxonomy" id="875932"/>
    <lineage>
        <taxon>Bacteria</taxon>
        <taxon>Pseudomonadati</taxon>
        <taxon>Pseudomonadota</taxon>
        <taxon>Gammaproteobacteria</taxon>
        <taxon>Vibrionales</taxon>
        <taxon>Vibrionaceae</taxon>
        <taxon>Photobacterium</taxon>
    </lineage>
</organism>
<keyword evidence="5 7" id="KW-1133">Transmembrane helix</keyword>
<keyword evidence="6 7" id="KW-0472">Membrane</keyword>
<evidence type="ECO:0000259" key="9">
    <source>
        <dbReference type="Pfam" id="PF00924"/>
    </source>
</evidence>
<dbReference type="Pfam" id="PF00924">
    <property type="entry name" value="MS_channel_2nd"/>
    <property type="match status" value="1"/>
</dbReference>
<feature type="chain" id="PRO_5043420565" description="Small-conductance mechanosensitive channel" evidence="8">
    <location>
        <begin position="18"/>
        <end position="560"/>
    </location>
</feature>
<protein>
    <recommendedName>
        <fullName evidence="7">Small-conductance mechanosensitive channel</fullName>
    </recommendedName>
</protein>
<dbReference type="InterPro" id="IPR023408">
    <property type="entry name" value="MscS_beta-dom_sf"/>
</dbReference>
<dbReference type="InterPro" id="IPR010920">
    <property type="entry name" value="LSM_dom_sf"/>
</dbReference>
<evidence type="ECO:0000256" key="4">
    <source>
        <dbReference type="ARBA" id="ARBA00022692"/>
    </source>
</evidence>
<keyword evidence="7" id="KW-0813">Transport</keyword>
<dbReference type="InterPro" id="IPR011066">
    <property type="entry name" value="MscS_channel_C_sf"/>
</dbReference>
<dbReference type="AlphaFoldDB" id="A0AAW7Y3M0"/>
<feature type="signal peptide" evidence="8">
    <location>
        <begin position="1"/>
        <end position="17"/>
    </location>
</feature>
<accession>A0AAW7Y3M0</accession>